<proteinExistence type="predicted"/>
<keyword evidence="1" id="KW-0812">Transmembrane</keyword>
<protein>
    <submittedName>
        <fullName evidence="2">Uncharacterized protein</fullName>
    </submittedName>
</protein>
<evidence type="ECO:0000313" key="2">
    <source>
        <dbReference type="EMBL" id="SNY47379.1"/>
    </source>
</evidence>
<evidence type="ECO:0000256" key="1">
    <source>
        <dbReference type="SAM" id="Phobius"/>
    </source>
</evidence>
<accession>A0A285IHD7</accession>
<dbReference type="AlphaFoldDB" id="A0A285IHD7"/>
<dbReference type="Proteomes" id="UP000219612">
    <property type="component" value="Unassembled WGS sequence"/>
</dbReference>
<dbReference type="EMBL" id="OBDY01000008">
    <property type="protein sequence ID" value="SNY47379.1"/>
    <property type="molecule type" value="Genomic_DNA"/>
</dbReference>
<feature type="transmembrane region" description="Helical" evidence="1">
    <location>
        <begin position="42"/>
        <end position="67"/>
    </location>
</feature>
<keyword evidence="3" id="KW-1185">Reference proteome</keyword>
<evidence type="ECO:0000313" key="3">
    <source>
        <dbReference type="Proteomes" id="UP000219612"/>
    </source>
</evidence>
<keyword evidence="1" id="KW-1133">Transmembrane helix</keyword>
<reference evidence="2 3" key="1">
    <citation type="submission" date="2017-09" db="EMBL/GenBank/DDBJ databases">
        <authorList>
            <person name="Ehlers B."/>
            <person name="Leendertz F.H."/>
        </authorList>
    </citation>
    <scope>NUCLEOTIDE SEQUENCE [LARGE SCALE GENOMIC DNA]</scope>
    <source>
        <strain evidence="2 3">CGMCC 4.6857</strain>
    </source>
</reference>
<keyword evidence="1" id="KW-0472">Membrane</keyword>
<gene>
    <name evidence="2" type="ORF">SAMN05421748_108125</name>
</gene>
<organism evidence="2 3">
    <name type="scientific">Paractinoplanes atraurantiacus</name>
    <dbReference type="NCBI Taxonomy" id="1036182"/>
    <lineage>
        <taxon>Bacteria</taxon>
        <taxon>Bacillati</taxon>
        <taxon>Actinomycetota</taxon>
        <taxon>Actinomycetes</taxon>
        <taxon>Micromonosporales</taxon>
        <taxon>Micromonosporaceae</taxon>
        <taxon>Paractinoplanes</taxon>
    </lineage>
</organism>
<name>A0A285IHD7_9ACTN</name>
<sequence>MRRDYLCADYRSTLSLARPGYAAAVTPHAAPARARAITTRRALIAVGAVVVVLAMIWGLWFTALLLLGGEGSLPPKSRIPAVPAGAAVVDQSEACGSGGCWWRLTVTPPPGQSPEDLARTMGLESEKTLGPKLFDPGFVQVGAEPREDQLVIYVGYR</sequence>